<dbReference type="RefSeq" id="WP_246511053.1">
    <property type="nucleotide sequence ID" value="NZ_JACHJR010000001.1"/>
</dbReference>
<comment type="caution">
    <text evidence="1">The sequence shown here is derived from an EMBL/GenBank/DDBJ whole genome shotgun (WGS) entry which is preliminary data.</text>
</comment>
<sequence length="86" mass="9548">MNEHRFHRDHGNHSVTVNLRRGLHTEIELLVDGKEVGLQRVHGGGPWTVRDALPDDPPRPFSVRVGPEGPACVLEIDGAEWPMPVS</sequence>
<protein>
    <submittedName>
        <fullName evidence="1">Uncharacterized protein</fullName>
    </submittedName>
</protein>
<reference evidence="1 2" key="1">
    <citation type="submission" date="2020-08" db="EMBL/GenBank/DDBJ databases">
        <title>Sequencing the genomes of 1000 actinobacteria strains.</title>
        <authorList>
            <person name="Klenk H.-P."/>
        </authorList>
    </citation>
    <scope>NUCLEOTIDE SEQUENCE [LARGE SCALE GENOMIC DNA]</scope>
    <source>
        <strain evidence="1 2">DSM 44786</strain>
    </source>
</reference>
<organism evidence="1 2">
    <name type="scientific">Kitasatospora gansuensis</name>
    <dbReference type="NCBI Taxonomy" id="258050"/>
    <lineage>
        <taxon>Bacteria</taxon>
        <taxon>Bacillati</taxon>
        <taxon>Actinomycetota</taxon>
        <taxon>Actinomycetes</taxon>
        <taxon>Kitasatosporales</taxon>
        <taxon>Streptomycetaceae</taxon>
        <taxon>Kitasatospora</taxon>
    </lineage>
</organism>
<proteinExistence type="predicted"/>
<evidence type="ECO:0000313" key="2">
    <source>
        <dbReference type="Proteomes" id="UP000573327"/>
    </source>
</evidence>
<dbReference type="EMBL" id="JACHJR010000001">
    <property type="protein sequence ID" value="MBB4948623.1"/>
    <property type="molecule type" value="Genomic_DNA"/>
</dbReference>
<dbReference type="AlphaFoldDB" id="A0A7W7SEW8"/>
<keyword evidence="2" id="KW-1185">Reference proteome</keyword>
<accession>A0A7W7SEW8</accession>
<name>A0A7W7SEW8_9ACTN</name>
<gene>
    <name evidence="1" type="ORF">F4556_004158</name>
</gene>
<evidence type="ECO:0000313" key="1">
    <source>
        <dbReference type="EMBL" id="MBB4948623.1"/>
    </source>
</evidence>
<dbReference type="Proteomes" id="UP000573327">
    <property type="component" value="Unassembled WGS sequence"/>
</dbReference>